<dbReference type="EMBL" id="FOKK01000010">
    <property type="protein sequence ID" value="SFB42887.1"/>
    <property type="molecule type" value="Genomic_DNA"/>
</dbReference>
<evidence type="ECO:0000313" key="1">
    <source>
        <dbReference type="EMBL" id="SFB42887.1"/>
    </source>
</evidence>
<keyword evidence="2" id="KW-1185">Reference proteome</keyword>
<protein>
    <submittedName>
        <fullName evidence="1">Uncharacterized protein</fullName>
    </submittedName>
</protein>
<sequence length="49" mass="5294">MKNIPIKVGAKDFSPLRNDADPKSNIRNQKPFHSLLSVSAGFTNAALIA</sequence>
<gene>
    <name evidence="1" type="ORF">SAMN04489723_1104</name>
</gene>
<name>A0A1I1AYF1_9BACT</name>
<evidence type="ECO:0000313" key="2">
    <source>
        <dbReference type="Proteomes" id="UP000198790"/>
    </source>
</evidence>
<dbReference type="Proteomes" id="UP000198790">
    <property type="component" value="Unassembled WGS sequence"/>
</dbReference>
<reference evidence="1 2" key="1">
    <citation type="submission" date="2016-10" db="EMBL/GenBank/DDBJ databases">
        <authorList>
            <person name="de Groot N.N."/>
        </authorList>
    </citation>
    <scope>NUCLEOTIDE SEQUENCE [LARGE SCALE GENOMIC DNA]</scope>
    <source>
        <strain evidence="1 2">DSM 23399</strain>
    </source>
</reference>
<dbReference type="AlphaFoldDB" id="A0A1I1AYF1"/>
<accession>A0A1I1AYF1</accession>
<organism evidence="1 2">
    <name type="scientific">Algoriphagus aquimarinus</name>
    <dbReference type="NCBI Taxonomy" id="237018"/>
    <lineage>
        <taxon>Bacteria</taxon>
        <taxon>Pseudomonadati</taxon>
        <taxon>Bacteroidota</taxon>
        <taxon>Cytophagia</taxon>
        <taxon>Cytophagales</taxon>
        <taxon>Cyclobacteriaceae</taxon>
        <taxon>Algoriphagus</taxon>
    </lineage>
</organism>
<proteinExistence type="predicted"/>